<name>A0ABN8RHX9_9CNID</name>
<dbReference type="Proteomes" id="UP001159427">
    <property type="component" value="Unassembled WGS sequence"/>
</dbReference>
<dbReference type="EMBL" id="CALNXI010001866">
    <property type="protein sequence ID" value="CAH3178617.1"/>
    <property type="molecule type" value="Genomic_DNA"/>
</dbReference>
<feature type="non-terminal residue" evidence="1">
    <location>
        <position position="1"/>
    </location>
</feature>
<protein>
    <submittedName>
        <fullName evidence="1">Uncharacterized protein</fullName>
    </submittedName>
</protein>
<gene>
    <name evidence="1" type="ORF">PEVE_00011867</name>
</gene>
<comment type="caution">
    <text evidence="1">The sequence shown here is derived from an EMBL/GenBank/DDBJ whole genome shotgun (WGS) entry which is preliminary data.</text>
</comment>
<keyword evidence="2" id="KW-1185">Reference proteome</keyword>
<proteinExistence type="predicted"/>
<organism evidence="1 2">
    <name type="scientific">Porites evermanni</name>
    <dbReference type="NCBI Taxonomy" id="104178"/>
    <lineage>
        <taxon>Eukaryota</taxon>
        <taxon>Metazoa</taxon>
        <taxon>Cnidaria</taxon>
        <taxon>Anthozoa</taxon>
        <taxon>Hexacorallia</taxon>
        <taxon>Scleractinia</taxon>
        <taxon>Fungiina</taxon>
        <taxon>Poritidae</taxon>
        <taxon>Porites</taxon>
    </lineage>
</organism>
<accession>A0ABN8RHX9</accession>
<evidence type="ECO:0000313" key="2">
    <source>
        <dbReference type="Proteomes" id="UP001159427"/>
    </source>
</evidence>
<reference evidence="1 2" key="1">
    <citation type="submission" date="2022-05" db="EMBL/GenBank/DDBJ databases">
        <authorList>
            <consortium name="Genoscope - CEA"/>
            <person name="William W."/>
        </authorList>
    </citation>
    <scope>NUCLEOTIDE SEQUENCE [LARGE SCALE GENOMIC DNA]</scope>
</reference>
<evidence type="ECO:0000313" key="1">
    <source>
        <dbReference type="EMBL" id="CAH3178617.1"/>
    </source>
</evidence>
<sequence length="121" mass="13109">QEISNEELLPLTELTKFLGVKHFDHCQSTAKTEFLAIEPVCDPQEVTADAVTKKLVEGASEKVQAVTMVDQEVQSTGTQNEELTTAAEAEEISELDAEKDAFSLDFLGDSDSGSGLESEDE</sequence>